<evidence type="ECO:0000256" key="2">
    <source>
        <dbReference type="ARBA" id="ARBA00010566"/>
    </source>
</evidence>
<dbReference type="Gene3D" id="1.10.230.10">
    <property type="entry name" value="Cytochrome P450-Terp, domain 2"/>
    <property type="match status" value="1"/>
</dbReference>
<dbReference type="HOGENOM" id="CLU_025068_0_1_1"/>
<dbReference type="Pfam" id="PF00285">
    <property type="entry name" value="Citrate_synt"/>
    <property type="match status" value="1"/>
</dbReference>
<dbReference type="InterPro" id="IPR016143">
    <property type="entry name" value="Citrate_synth-like_sm_a-sub"/>
</dbReference>
<dbReference type="InterPro" id="IPR019810">
    <property type="entry name" value="Citrate_synthase_AS"/>
</dbReference>
<dbReference type="SUPFAM" id="SSF48256">
    <property type="entry name" value="Citrate synthase"/>
    <property type="match status" value="1"/>
</dbReference>
<dbReference type="InterPro" id="IPR002020">
    <property type="entry name" value="Citrate_synthase"/>
</dbReference>
<comment type="pathway">
    <text evidence="1">Carbohydrate metabolism.</text>
</comment>
<name>A4S9E5_OSTLU</name>
<keyword evidence="4 5" id="KW-0808">Transferase</keyword>
<gene>
    <name evidence="7" type="ORF">OSTLU_37633</name>
</gene>
<dbReference type="OrthoDB" id="435022at2759"/>
<keyword evidence="8" id="KW-1185">Reference proteome</keyword>
<dbReference type="KEGG" id="olu:OSTLU_37633"/>
<dbReference type="PANTHER" id="PTHR11739:SF4">
    <property type="entry name" value="CITRATE SYNTHASE, PEROXISOMAL"/>
    <property type="match status" value="1"/>
</dbReference>
<dbReference type="OMA" id="HWRQQML"/>
<dbReference type="PANTHER" id="PTHR11739">
    <property type="entry name" value="CITRATE SYNTHASE"/>
    <property type="match status" value="1"/>
</dbReference>
<dbReference type="FunFam" id="1.10.580.10:FF:000005">
    <property type="entry name" value="Citrate synthase"/>
    <property type="match status" value="1"/>
</dbReference>
<dbReference type="FunFam" id="1.10.230.10:FF:000002">
    <property type="entry name" value="Citrate synthase"/>
    <property type="match status" value="1"/>
</dbReference>
<dbReference type="EMBL" id="CP000596">
    <property type="protein sequence ID" value="ABP00215.1"/>
    <property type="molecule type" value="Genomic_DNA"/>
</dbReference>
<sequence length="544" mass="59148">MGDSRDVANRRLGQINDHVRGDAKRANGGARAGGGDGSDARATPSGGAGALHVRDSRTGKEYEIAVSSDGAVDASAFKQITAGGDGRGLVMYDPGYMNTAPCKSKISYIDGERGILRYRGYAIESLAKSSTYLETAFALVYGDMPNASQLMEWERTIARHSALPVQVVHAIEALPHDAHPMAVMLAGLNSLSAMHPEQNPAIAGGAIYNSHTVQDKQIVRIIGKMTTLAAHAYHRNTGRSPAAPNTRMSYAENFLYMLDAGLDARHRPHPKLAKALDVMFLLHAEHEMNCSTAACRHLASSGVDVFCAVAGAVGALYGPLHGGANEAVLKMLERIGSVDNIPSFLAGVKEKRYVMFGFGHRVYKNFDPRAKIIRDIANDVFELVGRDPLIDIAIELEKAARADEYFVKRKLYPNVDFYSGLVYRAMGFPPEFFTVLFAIPRATGYLAHWRESLTDADKKIMRPQQIYQGEWLRDYEPIAARSRSLTDAMEDIQPSNAARRRMAGDPPSGTAWVGKGVEMSTPAWQSGASVGDATSGVENYLGRK</sequence>
<dbReference type="InterPro" id="IPR016142">
    <property type="entry name" value="Citrate_synth-like_lrg_a-sub"/>
</dbReference>
<dbReference type="InterPro" id="IPR036969">
    <property type="entry name" value="Citrate_synthase_sf"/>
</dbReference>
<keyword evidence="3" id="KW-0816">Tricarboxylic acid cycle</keyword>
<dbReference type="PROSITE" id="PS00480">
    <property type="entry name" value="CITRATE_SYNTHASE"/>
    <property type="match status" value="1"/>
</dbReference>
<proteinExistence type="inferred from homology"/>
<dbReference type="GO" id="GO:0006635">
    <property type="term" value="P:fatty acid beta-oxidation"/>
    <property type="evidence" value="ECO:0007669"/>
    <property type="project" value="UniProtKB-ARBA"/>
</dbReference>
<dbReference type="PRINTS" id="PR00143">
    <property type="entry name" value="CITRTSNTHASE"/>
</dbReference>
<dbReference type="GO" id="GO:0005759">
    <property type="term" value="C:mitochondrial matrix"/>
    <property type="evidence" value="ECO:0007669"/>
    <property type="project" value="TreeGrafter"/>
</dbReference>
<dbReference type="RefSeq" id="XP_001421921.1">
    <property type="nucleotide sequence ID" value="XM_001421884.1"/>
</dbReference>
<evidence type="ECO:0000256" key="5">
    <source>
        <dbReference type="RuleBase" id="RU000441"/>
    </source>
</evidence>
<dbReference type="GO" id="GO:0046912">
    <property type="term" value="F:acyltransferase activity, acyl groups converted into alkyl on transfer"/>
    <property type="evidence" value="ECO:0007669"/>
    <property type="project" value="InterPro"/>
</dbReference>
<accession>A4S9E5</accession>
<evidence type="ECO:0000256" key="3">
    <source>
        <dbReference type="ARBA" id="ARBA00022532"/>
    </source>
</evidence>
<feature type="region of interest" description="Disordered" evidence="6">
    <location>
        <begin position="496"/>
        <end position="515"/>
    </location>
</feature>
<evidence type="ECO:0000256" key="4">
    <source>
        <dbReference type="ARBA" id="ARBA00022679"/>
    </source>
</evidence>
<dbReference type="GO" id="GO:0006099">
    <property type="term" value="P:tricarboxylic acid cycle"/>
    <property type="evidence" value="ECO:0007669"/>
    <property type="project" value="UniProtKB-KW"/>
</dbReference>
<dbReference type="GeneID" id="5006090"/>
<dbReference type="AlphaFoldDB" id="A4S9E5"/>
<protein>
    <recommendedName>
        <fullName evidence="5">Citrate synthase</fullName>
    </recommendedName>
</protein>
<dbReference type="Gramene" id="ABP00215">
    <property type="protein sequence ID" value="ABP00215"/>
    <property type="gene ID" value="OSTLU_37633"/>
</dbReference>
<evidence type="ECO:0000313" key="7">
    <source>
        <dbReference type="EMBL" id="ABP00215.1"/>
    </source>
</evidence>
<organism evidence="7 8">
    <name type="scientific">Ostreococcus lucimarinus (strain CCE9901)</name>
    <dbReference type="NCBI Taxonomy" id="436017"/>
    <lineage>
        <taxon>Eukaryota</taxon>
        <taxon>Viridiplantae</taxon>
        <taxon>Chlorophyta</taxon>
        <taxon>Mamiellophyceae</taxon>
        <taxon>Mamiellales</taxon>
        <taxon>Bathycoccaceae</taxon>
        <taxon>Ostreococcus</taxon>
    </lineage>
</organism>
<evidence type="ECO:0000256" key="1">
    <source>
        <dbReference type="ARBA" id="ARBA00005007"/>
    </source>
</evidence>
<evidence type="ECO:0000256" key="6">
    <source>
        <dbReference type="SAM" id="MobiDB-lite"/>
    </source>
</evidence>
<reference evidence="7 8" key="1">
    <citation type="journal article" date="2007" name="Proc. Natl. Acad. Sci. U.S.A.">
        <title>The tiny eukaryote Ostreococcus provides genomic insights into the paradox of plankton speciation.</title>
        <authorList>
            <person name="Palenik B."/>
            <person name="Grimwood J."/>
            <person name="Aerts A."/>
            <person name="Rouze P."/>
            <person name="Salamov A."/>
            <person name="Putnam N."/>
            <person name="Dupont C."/>
            <person name="Jorgensen R."/>
            <person name="Derelle E."/>
            <person name="Rombauts S."/>
            <person name="Zhou K."/>
            <person name="Otillar R."/>
            <person name="Merchant S.S."/>
            <person name="Podell S."/>
            <person name="Gaasterland T."/>
            <person name="Napoli C."/>
            <person name="Gendler K."/>
            <person name="Manuell A."/>
            <person name="Tai V."/>
            <person name="Vallon O."/>
            <person name="Piganeau G."/>
            <person name="Jancek S."/>
            <person name="Heijde M."/>
            <person name="Jabbari K."/>
            <person name="Bowler C."/>
            <person name="Lohr M."/>
            <person name="Robbens S."/>
            <person name="Werner G."/>
            <person name="Dubchak I."/>
            <person name="Pazour G.J."/>
            <person name="Ren Q."/>
            <person name="Paulsen I."/>
            <person name="Delwiche C."/>
            <person name="Schmutz J."/>
            <person name="Rokhsar D."/>
            <person name="Van de Peer Y."/>
            <person name="Moreau H."/>
            <person name="Grigoriev I.V."/>
        </authorList>
    </citation>
    <scope>NUCLEOTIDE SEQUENCE [LARGE SCALE GENOMIC DNA]</scope>
    <source>
        <strain evidence="7 8">CCE9901</strain>
    </source>
</reference>
<dbReference type="Gene3D" id="1.10.580.10">
    <property type="entry name" value="Citrate Synthase, domain 1"/>
    <property type="match status" value="1"/>
</dbReference>
<dbReference type="STRING" id="436017.A4S9E5"/>
<dbReference type="GO" id="GO:0005975">
    <property type="term" value="P:carbohydrate metabolic process"/>
    <property type="evidence" value="ECO:0007669"/>
    <property type="project" value="TreeGrafter"/>
</dbReference>
<evidence type="ECO:0000313" key="8">
    <source>
        <dbReference type="Proteomes" id="UP000001568"/>
    </source>
</evidence>
<feature type="region of interest" description="Disordered" evidence="6">
    <location>
        <begin position="523"/>
        <end position="544"/>
    </location>
</feature>
<comment type="similarity">
    <text evidence="2 5">Belongs to the citrate synthase family.</text>
</comment>
<feature type="region of interest" description="Disordered" evidence="6">
    <location>
        <begin position="1"/>
        <end position="53"/>
    </location>
</feature>
<dbReference type="eggNOG" id="KOG2617">
    <property type="taxonomic scope" value="Eukaryota"/>
</dbReference>
<dbReference type="Proteomes" id="UP000001568">
    <property type="component" value="Chromosome 16"/>
</dbReference>